<dbReference type="Gene3D" id="3.10.129.10">
    <property type="entry name" value="Hotdog Thioesterase"/>
    <property type="match status" value="1"/>
</dbReference>
<keyword evidence="6" id="KW-0677">Repeat</keyword>
<dbReference type="AlphaFoldDB" id="A0A0B8N298"/>
<proteinExistence type="inferred from homology"/>
<dbReference type="GO" id="GO:0006120">
    <property type="term" value="P:mitochondrial electron transport, NADH to ubiquinone"/>
    <property type="evidence" value="ECO:0007669"/>
    <property type="project" value="InterPro"/>
</dbReference>
<accession>A0A0B8N298</accession>
<evidence type="ECO:0000256" key="4">
    <source>
        <dbReference type="ARBA" id="ARBA00022448"/>
    </source>
</evidence>
<dbReference type="InterPro" id="IPR029069">
    <property type="entry name" value="HotDog_dom_sf"/>
</dbReference>
<evidence type="ECO:0000256" key="8">
    <source>
        <dbReference type="ARBA" id="ARBA00023128"/>
    </source>
</evidence>
<evidence type="ECO:0000256" key="3">
    <source>
        <dbReference type="ARBA" id="ARBA00010705"/>
    </source>
</evidence>
<dbReference type="PANTHER" id="PTHR13344:SF0">
    <property type="entry name" value="NADH DEHYDROGENASE [UBIQUINONE] 1 ALPHA SUBCOMPLEX SUBUNIT 8"/>
    <property type="match status" value="1"/>
</dbReference>
<dbReference type="EMBL" id="DF933800">
    <property type="protein sequence ID" value="GAM33420.1"/>
    <property type="molecule type" value="Genomic_DNA"/>
</dbReference>
<protein>
    <recommendedName>
        <fullName evidence="10">Thioesterase domain-containing protein</fullName>
    </recommendedName>
</protein>
<dbReference type="InterPro" id="IPR016680">
    <property type="entry name" value="NDUFA8"/>
</dbReference>
<comment type="similarity">
    <text evidence="3">Belongs to the complex I NDUFA8 subunit family.</text>
</comment>
<keyword evidence="5" id="KW-0679">Respiratory chain</keyword>
<feature type="domain" description="Thioesterase" evidence="10">
    <location>
        <begin position="130"/>
        <end position="208"/>
    </location>
</feature>
<reference evidence="12" key="1">
    <citation type="journal article" date="2015" name="Genome Announc.">
        <title>Draft genome sequence of Talaromyces cellulolyticus strain Y-94, a source of lignocellulosic biomass-degrading enzymes.</title>
        <authorList>
            <person name="Fujii T."/>
            <person name="Koike H."/>
            <person name="Sawayama S."/>
            <person name="Yano S."/>
            <person name="Inoue H."/>
        </authorList>
    </citation>
    <scope>NUCLEOTIDE SEQUENCE [LARGE SCALE GENOMIC DNA]</scope>
    <source>
        <strain evidence="12">Y-94</strain>
    </source>
</reference>
<dbReference type="Proteomes" id="UP000053095">
    <property type="component" value="Unassembled WGS sequence"/>
</dbReference>
<evidence type="ECO:0000313" key="12">
    <source>
        <dbReference type="Proteomes" id="UP000053095"/>
    </source>
</evidence>
<keyword evidence="12" id="KW-1185">Reference proteome</keyword>
<name>A0A0B8N298_TALPI</name>
<evidence type="ECO:0000256" key="5">
    <source>
        <dbReference type="ARBA" id="ARBA00022660"/>
    </source>
</evidence>
<comment type="function">
    <text evidence="1">Accessory subunit of the mitochondrial membrane respiratory chain NADH dehydrogenase (Complex I), that is believed not to be involved in catalysis. Complex I functions in the transfer of electrons from NADH to the respiratory chain. The immediate electron acceptor for the enzyme is believed to be ubiquinone.</text>
</comment>
<dbReference type="InterPro" id="IPR006683">
    <property type="entry name" value="Thioestr_dom"/>
</dbReference>
<evidence type="ECO:0000256" key="2">
    <source>
        <dbReference type="ARBA" id="ARBA00004173"/>
    </source>
</evidence>
<dbReference type="GO" id="GO:0005739">
    <property type="term" value="C:mitochondrion"/>
    <property type="evidence" value="ECO:0007669"/>
    <property type="project" value="UniProtKB-SubCell"/>
</dbReference>
<keyword evidence="9" id="KW-1015">Disulfide bond</keyword>
<dbReference type="SUPFAM" id="SSF54637">
    <property type="entry name" value="Thioesterase/thiol ester dehydrase-isomerase"/>
    <property type="match status" value="1"/>
</dbReference>
<evidence type="ECO:0000256" key="6">
    <source>
        <dbReference type="ARBA" id="ARBA00022737"/>
    </source>
</evidence>
<keyword evidence="4" id="KW-0813">Transport</keyword>
<sequence>MAAREPQFSQHILVDTTPMPNDIPKVQEIGATSAPLMSASFFIGDRCRAYNDDYMKCKADANGRGELDCLKEGRKVTRCAASVYKQLVIDKKFKGYDTKLLTQDLRFIDADPSGSCVWEMTIDETWCNMNGVLHGGGYGVIFDMCTAITMQTVSRPGYWEFLAGVTRTLNISYLKAIPLGTTIRINCQVEQHGKTMALISAYIESPDGKIKYATVEHHKVHVPAIKEFAERLQALKVSKRRERVKL</sequence>
<dbReference type="PROSITE" id="PS51808">
    <property type="entry name" value="CHCH"/>
    <property type="match status" value="1"/>
</dbReference>
<evidence type="ECO:0000256" key="9">
    <source>
        <dbReference type="ARBA" id="ARBA00023157"/>
    </source>
</evidence>
<gene>
    <name evidence="11" type="ORF">TCE0_004f00299</name>
</gene>
<organism evidence="11 12">
    <name type="scientific">Talaromyces pinophilus</name>
    <name type="common">Penicillium pinophilum</name>
    <dbReference type="NCBI Taxonomy" id="128442"/>
    <lineage>
        <taxon>Eukaryota</taxon>
        <taxon>Fungi</taxon>
        <taxon>Dikarya</taxon>
        <taxon>Ascomycota</taxon>
        <taxon>Pezizomycotina</taxon>
        <taxon>Eurotiomycetes</taxon>
        <taxon>Eurotiomycetidae</taxon>
        <taxon>Eurotiales</taxon>
        <taxon>Trichocomaceae</taxon>
        <taxon>Talaromyces</taxon>
        <taxon>Talaromyces sect. Talaromyces</taxon>
    </lineage>
</organism>
<keyword evidence="8" id="KW-0496">Mitochondrion</keyword>
<evidence type="ECO:0000313" key="11">
    <source>
        <dbReference type="EMBL" id="GAM33420.1"/>
    </source>
</evidence>
<evidence type="ECO:0000259" key="10">
    <source>
        <dbReference type="Pfam" id="PF03061"/>
    </source>
</evidence>
<evidence type="ECO:0000256" key="7">
    <source>
        <dbReference type="ARBA" id="ARBA00022982"/>
    </source>
</evidence>
<evidence type="ECO:0000256" key="1">
    <source>
        <dbReference type="ARBA" id="ARBA00003195"/>
    </source>
</evidence>
<dbReference type="PANTHER" id="PTHR13344">
    <property type="entry name" value="NADH-UBIQUINONE OXIDOREDUCTASE"/>
    <property type="match status" value="1"/>
</dbReference>
<comment type="subcellular location">
    <subcellularLocation>
        <location evidence="2">Mitochondrion</location>
    </subcellularLocation>
</comment>
<dbReference type="Pfam" id="PF03061">
    <property type="entry name" value="4HBT"/>
    <property type="match status" value="1"/>
</dbReference>
<keyword evidence="7" id="KW-0249">Electron transport</keyword>
<dbReference type="CDD" id="cd03443">
    <property type="entry name" value="PaaI_thioesterase"/>
    <property type="match status" value="1"/>
</dbReference>